<dbReference type="AlphaFoldDB" id="A0A0M3IXT2"/>
<sequence length="105" mass="11912">LQLSLSRSAAFATAVLILISKLLEERPSLLILSKAADRKVDEYALKVESMNLSNDDDEEERYFDVPDSSMATSTDDTIEEKPDVKKASAHGWIHKDNIRTVYFFF</sequence>
<dbReference type="Proteomes" id="UP000036681">
    <property type="component" value="Unplaced"/>
</dbReference>
<proteinExistence type="predicted"/>
<reference evidence="2" key="1">
    <citation type="submission" date="2017-02" db="UniProtKB">
        <authorList>
            <consortium name="WormBaseParasite"/>
        </authorList>
    </citation>
    <scope>IDENTIFICATION</scope>
</reference>
<organism evidence="1 2">
    <name type="scientific">Ascaris lumbricoides</name>
    <name type="common">Giant roundworm</name>
    <dbReference type="NCBI Taxonomy" id="6252"/>
    <lineage>
        <taxon>Eukaryota</taxon>
        <taxon>Metazoa</taxon>
        <taxon>Ecdysozoa</taxon>
        <taxon>Nematoda</taxon>
        <taxon>Chromadorea</taxon>
        <taxon>Rhabditida</taxon>
        <taxon>Spirurina</taxon>
        <taxon>Ascaridomorpha</taxon>
        <taxon>Ascaridoidea</taxon>
        <taxon>Ascarididae</taxon>
        <taxon>Ascaris</taxon>
    </lineage>
</organism>
<evidence type="ECO:0000313" key="1">
    <source>
        <dbReference type="Proteomes" id="UP000036681"/>
    </source>
</evidence>
<accession>A0A0M3IXT2</accession>
<dbReference type="WBParaSite" id="ALUE_0002356001-mRNA-1">
    <property type="protein sequence ID" value="ALUE_0002356001-mRNA-1"/>
    <property type="gene ID" value="ALUE_0002356001"/>
</dbReference>
<protein>
    <submittedName>
        <fullName evidence="2">Cyclin_C domain-containing protein</fullName>
    </submittedName>
</protein>
<evidence type="ECO:0000313" key="2">
    <source>
        <dbReference type="WBParaSite" id="ALUE_0002356001-mRNA-1"/>
    </source>
</evidence>
<keyword evidence="1" id="KW-1185">Reference proteome</keyword>
<name>A0A0M3IXT2_ASCLU</name>